<keyword evidence="6" id="KW-0238">DNA-binding</keyword>
<dbReference type="GO" id="GO:0032259">
    <property type="term" value="P:methylation"/>
    <property type="evidence" value="ECO:0007669"/>
    <property type="project" value="UniProtKB-KW"/>
</dbReference>
<evidence type="ECO:0000256" key="8">
    <source>
        <dbReference type="RuleBase" id="RU362026"/>
    </source>
</evidence>
<reference evidence="10 11" key="1">
    <citation type="submission" date="2019-02" db="EMBL/GenBank/DDBJ databases">
        <title>Dyella amyloliquefaciens sp. nov., isolated from forest soil.</title>
        <authorList>
            <person name="Gao Z.-H."/>
            <person name="Qiu L.-H."/>
        </authorList>
    </citation>
    <scope>NUCLEOTIDE SEQUENCE [LARGE SCALE GENOMIC DNA]</scope>
    <source>
        <strain evidence="10 11">KACC 12747</strain>
    </source>
</reference>
<dbReference type="GO" id="GO:0009007">
    <property type="term" value="F:site-specific DNA-methyltransferase (adenine-specific) activity"/>
    <property type="evidence" value="ECO:0007669"/>
    <property type="project" value="TreeGrafter"/>
</dbReference>
<dbReference type="GO" id="GO:0005737">
    <property type="term" value="C:cytoplasm"/>
    <property type="evidence" value="ECO:0007669"/>
    <property type="project" value="TreeGrafter"/>
</dbReference>
<dbReference type="GO" id="GO:0009307">
    <property type="term" value="P:DNA restriction-modification system"/>
    <property type="evidence" value="ECO:0007669"/>
    <property type="project" value="UniProtKB-KW"/>
</dbReference>
<dbReference type="PROSITE" id="PS00093">
    <property type="entry name" value="N4_MTASE"/>
    <property type="match status" value="1"/>
</dbReference>
<evidence type="ECO:0000256" key="1">
    <source>
        <dbReference type="ARBA" id="ARBA00010203"/>
    </source>
</evidence>
<keyword evidence="3 10" id="KW-0808">Transferase</keyword>
<name>A0A4R0YJ43_9GAMM</name>
<dbReference type="InterPro" id="IPR017985">
    <property type="entry name" value="MeTrfase_CN4_CS"/>
</dbReference>
<dbReference type="Pfam" id="PF01555">
    <property type="entry name" value="N6_N4_Mtase"/>
    <property type="match status" value="1"/>
</dbReference>
<comment type="catalytic activity">
    <reaction evidence="7">
        <text>a 2'-deoxycytidine in DNA + S-adenosyl-L-methionine = an N(4)-methyl-2'-deoxycytidine in DNA + S-adenosyl-L-homocysteine + H(+)</text>
        <dbReference type="Rhea" id="RHEA:16857"/>
        <dbReference type="Rhea" id="RHEA-COMP:11369"/>
        <dbReference type="Rhea" id="RHEA-COMP:13674"/>
        <dbReference type="ChEBI" id="CHEBI:15378"/>
        <dbReference type="ChEBI" id="CHEBI:57856"/>
        <dbReference type="ChEBI" id="CHEBI:59789"/>
        <dbReference type="ChEBI" id="CHEBI:85452"/>
        <dbReference type="ChEBI" id="CHEBI:137933"/>
        <dbReference type="EC" id="2.1.1.113"/>
    </reaction>
</comment>
<keyword evidence="2 10" id="KW-0489">Methyltransferase</keyword>
<evidence type="ECO:0000313" key="10">
    <source>
        <dbReference type="EMBL" id="TCI08439.1"/>
    </source>
</evidence>
<proteinExistence type="inferred from homology"/>
<dbReference type="GO" id="GO:0003677">
    <property type="term" value="F:DNA binding"/>
    <property type="evidence" value="ECO:0007669"/>
    <property type="project" value="UniProtKB-KW"/>
</dbReference>
<dbReference type="InterPro" id="IPR029063">
    <property type="entry name" value="SAM-dependent_MTases_sf"/>
</dbReference>
<dbReference type="GO" id="GO:0015667">
    <property type="term" value="F:site-specific DNA-methyltransferase (cytosine-N4-specific) activity"/>
    <property type="evidence" value="ECO:0007669"/>
    <property type="project" value="UniProtKB-EC"/>
</dbReference>
<dbReference type="GO" id="GO:0008170">
    <property type="term" value="F:N-methyltransferase activity"/>
    <property type="evidence" value="ECO:0007669"/>
    <property type="project" value="InterPro"/>
</dbReference>
<keyword evidence="4" id="KW-0949">S-adenosyl-L-methionine</keyword>
<dbReference type="SUPFAM" id="SSF53335">
    <property type="entry name" value="S-adenosyl-L-methionine-dependent methyltransferases"/>
    <property type="match status" value="1"/>
</dbReference>
<dbReference type="EMBL" id="SJTG01000004">
    <property type="protein sequence ID" value="TCI08439.1"/>
    <property type="molecule type" value="Genomic_DNA"/>
</dbReference>
<comment type="caution">
    <text evidence="10">The sequence shown here is derived from an EMBL/GenBank/DDBJ whole genome shotgun (WGS) entry which is preliminary data.</text>
</comment>
<dbReference type="RefSeq" id="WP_131151620.1">
    <property type="nucleotide sequence ID" value="NZ_SJTG01000004.1"/>
</dbReference>
<dbReference type="EC" id="2.1.1.-" evidence="8"/>
<evidence type="ECO:0000313" key="11">
    <source>
        <dbReference type="Proteomes" id="UP000291822"/>
    </source>
</evidence>
<gene>
    <name evidence="10" type="ORF">EZM97_27850</name>
</gene>
<accession>A0A4R0YJ43</accession>
<evidence type="ECO:0000256" key="6">
    <source>
        <dbReference type="ARBA" id="ARBA00023125"/>
    </source>
</evidence>
<keyword evidence="5" id="KW-0680">Restriction system</keyword>
<evidence type="ECO:0000256" key="2">
    <source>
        <dbReference type="ARBA" id="ARBA00022603"/>
    </source>
</evidence>
<dbReference type="InterPro" id="IPR002941">
    <property type="entry name" value="DNA_methylase_N4/N6"/>
</dbReference>
<dbReference type="Proteomes" id="UP000291822">
    <property type="component" value="Unassembled WGS sequence"/>
</dbReference>
<feature type="domain" description="DNA methylase N-4/N-6" evidence="9">
    <location>
        <begin position="37"/>
        <end position="258"/>
    </location>
</feature>
<sequence length="290" mass="33006">MTRQTAKVVPFKRPLVASIECRDNLEYMRSLPKESMHLVVTSPPYNIGKKYEKRTSRETYIEEQAATIAEAVRLLHPNGSICWQVGNHVDDGEIFPLDIILYGIFKNHGLKLRNRIVWTFGHGLHCQKRFSGRHETILWFTKEDEYTFNLDPVRIPSKYPNKKHFKGPNRGKISSNPLGKNPTDIWDIPNVKANHVEKTLHPCQFPVGLIERLILALTNPGDSVLDPYLGVGSSAIAALKNGRHAYGCDVMREYVDIALDRIEQLHAGSLRVRPMNQPVYDPQGPFTDET</sequence>
<organism evidence="10 11">
    <name type="scientific">Dyella soli</name>
    <dbReference type="NCBI Taxonomy" id="522319"/>
    <lineage>
        <taxon>Bacteria</taxon>
        <taxon>Pseudomonadati</taxon>
        <taxon>Pseudomonadota</taxon>
        <taxon>Gammaproteobacteria</taxon>
        <taxon>Lysobacterales</taxon>
        <taxon>Rhodanobacteraceae</taxon>
        <taxon>Dyella</taxon>
    </lineage>
</organism>
<dbReference type="PANTHER" id="PTHR13370:SF3">
    <property type="entry name" value="TRNA (GUANINE(10)-N2)-METHYLTRANSFERASE HOMOLOG"/>
    <property type="match status" value="1"/>
</dbReference>
<evidence type="ECO:0000259" key="9">
    <source>
        <dbReference type="Pfam" id="PF01555"/>
    </source>
</evidence>
<keyword evidence="11" id="KW-1185">Reference proteome</keyword>
<evidence type="ECO:0000256" key="3">
    <source>
        <dbReference type="ARBA" id="ARBA00022679"/>
    </source>
</evidence>
<protein>
    <recommendedName>
        <fullName evidence="8">Methyltransferase</fullName>
        <ecNumber evidence="8">2.1.1.-</ecNumber>
    </recommendedName>
</protein>
<comment type="similarity">
    <text evidence="1">Belongs to the N(4)/N(6)-methyltransferase family. N(4) subfamily.</text>
</comment>
<dbReference type="PRINTS" id="PR00508">
    <property type="entry name" value="S21N4MTFRASE"/>
</dbReference>
<evidence type="ECO:0000256" key="7">
    <source>
        <dbReference type="ARBA" id="ARBA00049120"/>
    </source>
</evidence>
<dbReference type="Gene3D" id="3.40.50.150">
    <property type="entry name" value="Vaccinia Virus protein VP39"/>
    <property type="match status" value="1"/>
</dbReference>
<dbReference type="PANTHER" id="PTHR13370">
    <property type="entry name" value="RNA METHYLASE-RELATED"/>
    <property type="match status" value="1"/>
</dbReference>
<dbReference type="AlphaFoldDB" id="A0A4R0YJ43"/>
<dbReference type="InterPro" id="IPR001091">
    <property type="entry name" value="RM_Methyltransferase"/>
</dbReference>
<evidence type="ECO:0000256" key="4">
    <source>
        <dbReference type="ARBA" id="ARBA00022691"/>
    </source>
</evidence>
<evidence type="ECO:0000256" key="5">
    <source>
        <dbReference type="ARBA" id="ARBA00022747"/>
    </source>
</evidence>